<evidence type="ECO:0000313" key="2">
    <source>
        <dbReference type="Proteomes" id="UP000178912"/>
    </source>
</evidence>
<keyword evidence="2" id="KW-1185">Reference proteome</keyword>
<evidence type="ECO:0000313" key="1">
    <source>
        <dbReference type="EMBL" id="CZS91424.1"/>
    </source>
</evidence>
<protein>
    <submittedName>
        <fullName evidence="1">Uncharacterized protein</fullName>
    </submittedName>
</protein>
<proteinExistence type="predicted"/>
<reference evidence="2" key="1">
    <citation type="submission" date="2016-03" db="EMBL/GenBank/DDBJ databases">
        <authorList>
            <person name="Guldener U."/>
        </authorList>
    </citation>
    <scope>NUCLEOTIDE SEQUENCE [LARGE SCALE GENOMIC DNA]</scope>
    <source>
        <strain evidence="2">04CH-RAC-A.6.1</strain>
    </source>
</reference>
<accession>A0A1E1K4D3</accession>
<dbReference type="EMBL" id="FJUX01000008">
    <property type="protein sequence ID" value="CZS91424.1"/>
    <property type="molecule type" value="Genomic_DNA"/>
</dbReference>
<name>A0A1E1K4D3_9HELO</name>
<dbReference type="Proteomes" id="UP000178912">
    <property type="component" value="Unassembled WGS sequence"/>
</dbReference>
<gene>
    <name evidence="1" type="ORF">RAG0_02055</name>
</gene>
<dbReference type="AlphaFoldDB" id="A0A1E1K4D3"/>
<sequence>MIAVVGTAIVCLIINRLWFARLLLNVVSEWDPGKGVIWWKRDKHDQQDTTMPKHVVVGYGNHICRTHTMTLPSNYTSSTDAYCGVGVRHMTGWMLWL</sequence>
<organism evidence="1 2">
    <name type="scientific">Rhynchosporium agropyri</name>
    <dbReference type="NCBI Taxonomy" id="914238"/>
    <lineage>
        <taxon>Eukaryota</taxon>
        <taxon>Fungi</taxon>
        <taxon>Dikarya</taxon>
        <taxon>Ascomycota</taxon>
        <taxon>Pezizomycotina</taxon>
        <taxon>Leotiomycetes</taxon>
        <taxon>Helotiales</taxon>
        <taxon>Ploettnerulaceae</taxon>
        <taxon>Rhynchosporium</taxon>
    </lineage>
</organism>